<dbReference type="Proteomes" id="UP000716004">
    <property type="component" value="Unassembled WGS sequence"/>
</dbReference>
<protein>
    <submittedName>
        <fullName evidence="1">Uncharacterized protein</fullName>
    </submittedName>
</protein>
<dbReference type="EMBL" id="JAGVSJ010000022">
    <property type="protein sequence ID" value="MBX8632350.1"/>
    <property type="molecule type" value="Genomic_DNA"/>
</dbReference>
<evidence type="ECO:0000313" key="2">
    <source>
        <dbReference type="Proteomes" id="UP000716004"/>
    </source>
</evidence>
<dbReference type="AlphaFoldDB" id="A0A8J7YUF0"/>
<gene>
    <name evidence="1" type="ORF">J9259_07540</name>
</gene>
<name>A0A8J7YUF0_9ARCH</name>
<comment type="caution">
    <text evidence="1">The sequence shown here is derived from an EMBL/GenBank/DDBJ whole genome shotgun (WGS) entry which is preliminary data.</text>
</comment>
<evidence type="ECO:0000313" key="1">
    <source>
        <dbReference type="EMBL" id="MBX8632350.1"/>
    </source>
</evidence>
<organism evidence="1 2">
    <name type="scientific">Candidatus Sysuiplasma superficiale</name>
    <dbReference type="NCBI Taxonomy" id="2823368"/>
    <lineage>
        <taxon>Archaea</taxon>
        <taxon>Methanobacteriati</taxon>
        <taxon>Thermoplasmatota</taxon>
        <taxon>Thermoplasmata</taxon>
        <taxon>Candidatus Sysuiplasmatales</taxon>
        <taxon>Candidatus Sysuiplasmataceae</taxon>
        <taxon>Candidatus Sysuiplasma</taxon>
    </lineage>
</organism>
<sequence>MAKQYRSRKKNGKTYRYPISPGMSKKAAYMVGDQLRKEYPDEFVRVLKVNKQGGANAKYAPFISYLFESIKNWLPVEEDYGIGNAIPEVTGRVLSGISGSNPYYVYMDPAQESVLVFGRTGSNEMSYIIDWPKVYPSDGKEGIVMVTGTEKKELKKEFQLNAMRTRIKDEINGVRARQETSTIVTDFQASQIYDLVSRFPPDTTFEVQRTEDSITVFPMAGSGDIITFNVGESDQPGKATSFFTGSALHELMEAFQASGSPNMLIELNSRNEPLYAQFFLYDRKGYYYANDKNAVKSAGTFSAIINPAEYDAEAAIGANIY</sequence>
<reference evidence="1" key="1">
    <citation type="submission" date="2021-04" db="EMBL/GenBank/DDBJ databases">
        <title>Genomic insights into ecological role and evolution of a novel Thermoplasmata order Candidatus Sysuiplasmatales.</title>
        <authorList>
            <person name="Yuan Y."/>
        </authorList>
    </citation>
    <scope>NUCLEOTIDE SEQUENCE</scope>
    <source>
        <strain evidence="1">YP2-bin.285</strain>
    </source>
</reference>
<accession>A0A8J7YUF0</accession>
<proteinExistence type="predicted"/>